<dbReference type="PANTHER" id="PTHR45527:SF1">
    <property type="entry name" value="FATTY ACID SYNTHASE"/>
    <property type="match status" value="1"/>
</dbReference>
<protein>
    <submittedName>
        <fullName evidence="2">Amino acid adenylation domain-containing protein</fullName>
    </submittedName>
</protein>
<evidence type="ECO:0000313" key="3">
    <source>
        <dbReference type="Proteomes" id="UP001595698"/>
    </source>
</evidence>
<dbReference type="InterPro" id="IPR042099">
    <property type="entry name" value="ANL_N_sf"/>
</dbReference>
<organism evidence="2 3">
    <name type="scientific">Streptosporangium jomthongense</name>
    <dbReference type="NCBI Taxonomy" id="1193683"/>
    <lineage>
        <taxon>Bacteria</taxon>
        <taxon>Bacillati</taxon>
        <taxon>Actinomycetota</taxon>
        <taxon>Actinomycetes</taxon>
        <taxon>Streptosporangiales</taxon>
        <taxon>Streptosporangiaceae</taxon>
        <taxon>Streptosporangium</taxon>
    </lineage>
</organism>
<dbReference type="InterPro" id="IPR010071">
    <property type="entry name" value="AA_adenyl_dom"/>
</dbReference>
<dbReference type="Gene3D" id="3.30.300.30">
    <property type="match status" value="1"/>
</dbReference>
<dbReference type="Gene3D" id="3.40.50.12780">
    <property type="entry name" value="N-terminal domain of ligase-like"/>
    <property type="match status" value="1"/>
</dbReference>
<sequence length="530" mass="57066">MNPRHGRLPSLLGALSALAEDTPRRTALVADDRGVDYGELHERVQRTAAALVRRGVGPTQRIAVVGHKTVDAVVALLAVQRAGAAYVPLDPRAPAARLADLVADARCPLVLVSATDTDLARDLAERTGVLPLGVGEAAAEPATAPLPEEISPESVAYCMYTSGSTGRPKGVQIPHRAVDAFFAAVHPLLRVGPDDRCLNTSALHFDVSVVDLLYPLTRGATVHLAPAVPMPPLLNRLIEQERITYFAAVGSTLTLLADHARGFAGRDLSHLRRVMTGAEVLQPHTVQRWLAAAPQLVVINGYGPTEATCLVVAHPIDEREPDRTAPYPIGRPLDGVTVRFLHDDGHIDEEGPGELLVAGAQLMSGYLERPEEERRAFLDLDGTRFYRTGDQAHRDADAVLHFHGRRDDEVKVRGYRVNTQEVRQTLEAHRTVGRAFVTASRDGRGREILACAVTPPGAPASVPCGDESPLPALDADRARALRTHLSERLPGYMVPADFRLLDAVPLLSSGKPDVRGIVRRLTAASPRGDA</sequence>
<dbReference type="Pfam" id="PF00501">
    <property type="entry name" value="AMP-binding"/>
    <property type="match status" value="1"/>
</dbReference>
<keyword evidence="3" id="KW-1185">Reference proteome</keyword>
<comment type="caution">
    <text evidence="2">The sequence shown here is derived from an EMBL/GenBank/DDBJ whole genome shotgun (WGS) entry which is preliminary data.</text>
</comment>
<dbReference type="InterPro" id="IPR000873">
    <property type="entry name" value="AMP-dep_synth/lig_dom"/>
</dbReference>
<dbReference type="Proteomes" id="UP001595698">
    <property type="component" value="Unassembled WGS sequence"/>
</dbReference>
<dbReference type="PANTHER" id="PTHR45527">
    <property type="entry name" value="NONRIBOSOMAL PEPTIDE SYNTHETASE"/>
    <property type="match status" value="1"/>
</dbReference>
<evidence type="ECO:0000313" key="2">
    <source>
        <dbReference type="EMBL" id="MFC3985857.1"/>
    </source>
</evidence>
<dbReference type="NCBIfam" id="TIGR01733">
    <property type="entry name" value="AA-adenyl-dom"/>
    <property type="match status" value="1"/>
</dbReference>
<reference evidence="3" key="1">
    <citation type="journal article" date="2019" name="Int. J. Syst. Evol. Microbiol.">
        <title>The Global Catalogue of Microorganisms (GCM) 10K type strain sequencing project: providing services to taxonomists for standard genome sequencing and annotation.</title>
        <authorList>
            <consortium name="The Broad Institute Genomics Platform"/>
            <consortium name="The Broad Institute Genome Sequencing Center for Infectious Disease"/>
            <person name="Wu L."/>
            <person name="Ma J."/>
        </authorList>
    </citation>
    <scope>NUCLEOTIDE SEQUENCE [LARGE SCALE GENOMIC DNA]</scope>
    <source>
        <strain evidence="3">TBRC 7912</strain>
    </source>
</reference>
<dbReference type="InterPro" id="IPR045851">
    <property type="entry name" value="AMP-bd_C_sf"/>
</dbReference>
<dbReference type="CDD" id="cd05930">
    <property type="entry name" value="A_NRPS"/>
    <property type="match status" value="1"/>
</dbReference>
<feature type="domain" description="AMP-dependent synthetase/ligase" evidence="1">
    <location>
        <begin position="19"/>
        <end position="367"/>
    </location>
</feature>
<accession>A0ABV8FB12</accession>
<dbReference type="SUPFAM" id="SSF56801">
    <property type="entry name" value="Acetyl-CoA synthetase-like"/>
    <property type="match status" value="1"/>
</dbReference>
<evidence type="ECO:0000259" key="1">
    <source>
        <dbReference type="Pfam" id="PF00501"/>
    </source>
</evidence>
<name>A0ABV8FB12_9ACTN</name>
<dbReference type="RefSeq" id="WP_386195995.1">
    <property type="nucleotide sequence ID" value="NZ_JBHSBC010000049.1"/>
</dbReference>
<proteinExistence type="predicted"/>
<gene>
    <name evidence="2" type="ORF">ACFOYY_37420</name>
</gene>
<dbReference type="EMBL" id="JBHSBC010000049">
    <property type="protein sequence ID" value="MFC3985857.1"/>
    <property type="molecule type" value="Genomic_DNA"/>
</dbReference>